<comment type="caution">
    <text evidence="1">The sequence shown here is derived from an EMBL/GenBank/DDBJ whole genome shotgun (WGS) entry which is preliminary data.</text>
</comment>
<keyword evidence="2" id="KW-1185">Reference proteome</keyword>
<sequence>MSHETPEPGITRRQSLKWLAAVTAAVTTPLITGCEATVIKAAKLAGNWPDLQLQPITAEGYGTDPTLNPPVQAPWPLTMTPHQRKLATAILDLMIPREGDFPSASEAGVVDLVDEWVSAPYPEQQETRPEILSALVWFDEESQRRTGQSFLATSAQQQRAILDDVAYEEAESKLQYAYISRVFDGLRSLAAIAYFSSPEGVKDMGYVGNVPIAGDYPGPSPEAMTHLDGVLNDLGLLDYAYQEPVSG</sequence>
<accession>A0AAP8MDZ9</accession>
<dbReference type="PROSITE" id="PS51318">
    <property type="entry name" value="TAT"/>
    <property type="match status" value="1"/>
</dbReference>
<evidence type="ECO:0000313" key="1">
    <source>
        <dbReference type="EMBL" id="PLW86053.1"/>
    </source>
</evidence>
<dbReference type="Pfam" id="PF13618">
    <property type="entry name" value="Gluconate_2-dh3"/>
    <property type="match status" value="1"/>
</dbReference>
<dbReference type="Proteomes" id="UP000235162">
    <property type="component" value="Unassembled WGS sequence"/>
</dbReference>
<reference evidence="1 2" key="1">
    <citation type="submission" date="2018-01" db="EMBL/GenBank/DDBJ databases">
        <title>The draft genome sequence of Halioglobus japonicus S1-36.</title>
        <authorList>
            <person name="Du Z.-J."/>
            <person name="Shi M.-J."/>
        </authorList>
    </citation>
    <scope>NUCLEOTIDE SEQUENCE [LARGE SCALE GENOMIC DNA]</scope>
    <source>
        <strain evidence="1 2">S1-36</strain>
    </source>
</reference>
<organism evidence="1 2">
    <name type="scientific">Halioglobus japonicus</name>
    <dbReference type="NCBI Taxonomy" id="930805"/>
    <lineage>
        <taxon>Bacteria</taxon>
        <taxon>Pseudomonadati</taxon>
        <taxon>Pseudomonadota</taxon>
        <taxon>Gammaproteobacteria</taxon>
        <taxon>Cellvibrionales</taxon>
        <taxon>Halieaceae</taxon>
        <taxon>Halioglobus</taxon>
    </lineage>
</organism>
<protein>
    <recommendedName>
        <fullName evidence="3">Gluconate 2-dehydrogenase subunit 3 family protein</fullName>
    </recommendedName>
</protein>
<gene>
    <name evidence="1" type="ORF">C0029_06255</name>
</gene>
<evidence type="ECO:0000313" key="2">
    <source>
        <dbReference type="Proteomes" id="UP000235162"/>
    </source>
</evidence>
<dbReference type="KEGG" id="hja:BST95_07210"/>
<dbReference type="AlphaFoldDB" id="A0AAP8MDZ9"/>
<name>A0AAP8MDZ9_9GAMM</name>
<dbReference type="RefSeq" id="WP_084198705.1">
    <property type="nucleotide sequence ID" value="NZ_BMYL01000002.1"/>
</dbReference>
<evidence type="ECO:0008006" key="3">
    <source>
        <dbReference type="Google" id="ProtNLM"/>
    </source>
</evidence>
<dbReference type="InterPro" id="IPR006311">
    <property type="entry name" value="TAT_signal"/>
</dbReference>
<dbReference type="EMBL" id="PKUR01000002">
    <property type="protein sequence ID" value="PLW86053.1"/>
    <property type="molecule type" value="Genomic_DNA"/>
</dbReference>
<dbReference type="InterPro" id="IPR027056">
    <property type="entry name" value="Gluconate_2DH_su3"/>
</dbReference>
<proteinExistence type="predicted"/>